<comment type="caution">
    <text evidence="1">The sequence shown here is derived from an EMBL/GenBank/DDBJ whole genome shotgun (WGS) entry which is preliminary data.</text>
</comment>
<dbReference type="EMBL" id="CAWUFR010000570">
    <property type="protein sequence ID" value="CAK6979349.1"/>
    <property type="molecule type" value="Genomic_DNA"/>
</dbReference>
<dbReference type="SUPFAM" id="SSF48484">
    <property type="entry name" value="Lipoxigenase"/>
    <property type="match status" value="1"/>
</dbReference>
<protein>
    <submittedName>
        <fullName evidence="1">Arachidonate 12-lipoxygenase, 12R-type-like isoform X2</fullName>
    </submittedName>
</protein>
<dbReference type="Proteomes" id="UP001314229">
    <property type="component" value="Unassembled WGS sequence"/>
</dbReference>
<keyword evidence="2" id="KW-1185">Reference proteome</keyword>
<sequence>MLSYPELGRSKSFCLLTDVLMSSLRFAGCDTLFGRLNWMTCSRGALFPSFGEAVKYDYGGPNSPVSLRWPPPTTKGTSEATMLQMFPNISMTVHHIATVAFQQAVH</sequence>
<gene>
    <name evidence="1" type="ORF">FSCOSCO3_A022561</name>
</gene>
<dbReference type="AlphaFoldDB" id="A0AAV1Q7J0"/>
<dbReference type="Gene3D" id="1.20.245.10">
    <property type="entry name" value="Lipoxygenase-1, Domain 5"/>
    <property type="match status" value="1"/>
</dbReference>
<accession>A0AAV1Q7J0</accession>
<evidence type="ECO:0000313" key="2">
    <source>
        <dbReference type="Proteomes" id="UP001314229"/>
    </source>
</evidence>
<reference evidence="1 2" key="1">
    <citation type="submission" date="2024-01" db="EMBL/GenBank/DDBJ databases">
        <authorList>
            <person name="Alioto T."/>
            <person name="Alioto T."/>
            <person name="Gomez Garrido J."/>
        </authorList>
    </citation>
    <scope>NUCLEOTIDE SEQUENCE [LARGE SCALE GENOMIC DNA]</scope>
</reference>
<proteinExistence type="predicted"/>
<dbReference type="InterPro" id="IPR036226">
    <property type="entry name" value="LipOase_C_sf"/>
</dbReference>
<name>A0AAV1Q7J0_SCOSC</name>
<organism evidence="1 2">
    <name type="scientific">Scomber scombrus</name>
    <name type="common">Atlantic mackerel</name>
    <name type="synonym">Scomber vernalis</name>
    <dbReference type="NCBI Taxonomy" id="13677"/>
    <lineage>
        <taxon>Eukaryota</taxon>
        <taxon>Metazoa</taxon>
        <taxon>Chordata</taxon>
        <taxon>Craniata</taxon>
        <taxon>Vertebrata</taxon>
        <taxon>Euteleostomi</taxon>
        <taxon>Actinopterygii</taxon>
        <taxon>Neopterygii</taxon>
        <taxon>Teleostei</taxon>
        <taxon>Neoteleostei</taxon>
        <taxon>Acanthomorphata</taxon>
        <taxon>Pelagiaria</taxon>
        <taxon>Scombriformes</taxon>
        <taxon>Scombridae</taxon>
        <taxon>Scomber</taxon>
    </lineage>
</organism>
<evidence type="ECO:0000313" key="1">
    <source>
        <dbReference type="EMBL" id="CAK6979349.1"/>
    </source>
</evidence>